<organism evidence="2 3">
    <name type="scientific">Micromonospora viridifaciens</name>
    <dbReference type="NCBI Taxonomy" id="1881"/>
    <lineage>
        <taxon>Bacteria</taxon>
        <taxon>Bacillati</taxon>
        <taxon>Actinomycetota</taxon>
        <taxon>Actinomycetes</taxon>
        <taxon>Micromonosporales</taxon>
        <taxon>Micromonosporaceae</taxon>
        <taxon>Micromonospora</taxon>
    </lineage>
</organism>
<sequence length="426" mass="44292">MQLRYRRSLLTVLALGGLAATTVPAVPALAEPAGAHVVAAAGPDGVEVFTGDVFGDLTPLPEQVATALAAAQERVEQHPDDLAGAYLDRATGEVVTQAVTPAGVRTAASLPTGVTGRARARQVANSHATLTRIQHEAIGLSPAELPGSEAVYGTFVQEEKNRVVVEAKAVTPALRKALADRYGVSRVAIHLTPDMELPRLDYGGRQYDSSPFLGGAYINIPGGGWCSTAFAWRNGGYHGMLTAGHCVSNGGTISSGTGATIGPVISNNWNDGVGTVRYPNDPYDRGDLGLAQIAAGAAASDARVYVYGPNSTDWRNVITRYNRKSVKGDKYCTSGARTGELCGWTAQEASYDVKYVGGEVARNVTRGTKSGTCTAGGDSGGAVYYTDSNGQVHAKGVHSGGNTSCTEYFTEITDAVNALPGDIATR</sequence>
<evidence type="ECO:0008006" key="4">
    <source>
        <dbReference type="Google" id="ProtNLM"/>
    </source>
</evidence>
<feature type="signal peptide" evidence="1">
    <location>
        <begin position="1"/>
        <end position="25"/>
    </location>
</feature>
<dbReference type="EMBL" id="LT607411">
    <property type="protein sequence ID" value="SCF02725.1"/>
    <property type="molecule type" value="Genomic_DNA"/>
</dbReference>
<dbReference type="InterPro" id="IPR043504">
    <property type="entry name" value="Peptidase_S1_PA_chymotrypsin"/>
</dbReference>
<accession>A0A1C4X2M8</accession>
<dbReference type="GO" id="GO:0004252">
    <property type="term" value="F:serine-type endopeptidase activity"/>
    <property type="evidence" value="ECO:0007669"/>
    <property type="project" value="InterPro"/>
</dbReference>
<evidence type="ECO:0000256" key="1">
    <source>
        <dbReference type="SAM" id="SignalP"/>
    </source>
</evidence>
<feature type="chain" id="PRO_5039343542" description="Streptogrisin C" evidence="1">
    <location>
        <begin position="26"/>
        <end position="426"/>
    </location>
</feature>
<dbReference type="SUPFAM" id="SSF110581">
    <property type="entry name" value="Indigoidine synthase A-like"/>
    <property type="match status" value="1"/>
</dbReference>
<dbReference type="CDD" id="cd21112">
    <property type="entry name" value="alphaLP-like"/>
    <property type="match status" value="1"/>
</dbReference>
<gene>
    <name evidence="2" type="ORF">GA0074695_2956</name>
</gene>
<dbReference type="GO" id="GO:0004730">
    <property type="term" value="F:pseudouridylate synthase activity"/>
    <property type="evidence" value="ECO:0007669"/>
    <property type="project" value="InterPro"/>
</dbReference>
<proteinExistence type="predicted"/>
<dbReference type="InterPro" id="IPR006311">
    <property type="entry name" value="TAT_signal"/>
</dbReference>
<dbReference type="Gene3D" id="2.40.10.10">
    <property type="entry name" value="Trypsin-like serine proteases"/>
    <property type="match status" value="2"/>
</dbReference>
<protein>
    <recommendedName>
        <fullName evidence="4">Streptogrisin C</fullName>
    </recommendedName>
</protein>
<dbReference type="PROSITE" id="PS00134">
    <property type="entry name" value="TRYPSIN_HIS"/>
    <property type="match status" value="1"/>
</dbReference>
<dbReference type="PROSITE" id="PS00135">
    <property type="entry name" value="TRYPSIN_SER"/>
    <property type="match status" value="1"/>
</dbReference>
<dbReference type="AlphaFoldDB" id="A0A1C4X2M8"/>
<dbReference type="Proteomes" id="UP000198242">
    <property type="component" value="Chromosome I"/>
</dbReference>
<evidence type="ECO:0000313" key="3">
    <source>
        <dbReference type="Proteomes" id="UP000198242"/>
    </source>
</evidence>
<dbReference type="SUPFAM" id="SSF50494">
    <property type="entry name" value="Trypsin-like serine proteases"/>
    <property type="match status" value="1"/>
</dbReference>
<reference evidence="3" key="1">
    <citation type="submission" date="2016-06" db="EMBL/GenBank/DDBJ databases">
        <authorList>
            <person name="Varghese N."/>
            <person name="Submissions Spin"/>
        </authorList>
    </citation>
    <scope>NUCLEOTIDE SEQUENCE [LARGE SCALE GENOMIC DNA]</scope>
    <source>
        <strain evidence="3">DSM 43909</strain>
    </source>
</reference>
<name>A0A1C4X2M8_MICVI</name>
<dbReference type="InterPro" id="IPR022830">
    <property type="entry name" value="Indigdn_synthA-like"/>
</dbReference>
<dbReference type="RefSeq" id="WP_157744460.1">
    <property type="nucleotide sequence ID" value="NZ_LT607411.1"/>
</dbReference>
<keyword evidence="1" id="KW-0732">Signal</keyword>
<evidence type="ECO:0000313" key="2">
    <source>
        <dbReference type="EMBL" id="SCF02725.1"/>
    </source>
</evidence>
<dbReference type="OrthoDB" id="4413809at2"/>
<dbReference type="GO" id="GO:0006508">
    <property type="term" value="P:proteolysis"/>
    <property type="evidence" value="ECO:0007669"/>
    <property type="project" value="InterPro"/>
</dbReference>
<dbReference type="PROSITE" id="PS51318">
    <property type="entry name" value="TAT"/>
    <property type="match status" value="1"/>
</dbReference>
<keyword evidence="3" id="KW-1185">Reference proteome</keyword>
<dbReference type="InterPro" id="IPR009003">
    <property type="entry name" value="Peptidase_S1_PA"/>
</dbReference>
<dbReference type="InterPro" id="IPR018114">
    <property type="entry name" value="TRYPSIN_HIS"/>
</dbReference>
<dbReference type="InterPro" id="IPR033116">
    <property type="entry name" value="TRYPSIN_SER"/>
</dbReference>